<evidence type="ECO:0008006" key="3">
    <source>
        <dbReference type="Google" id="ProtNLM"/>
    </source>
</evidence>
<keyword evidence="2" id="KW-1185">Reference proteome</keyword>
<sequence>MSPMVRLRPSALPVRRAPGEVQFGMSPTHGIVLAGLTESESELLLSLSESAGTARDVTLAERFGVPLERVVDFIGALRSNGLLVPDTIIAGTHRLCVPGRGIVVELVREHLQSTGVDMVVDPDPTDLAAADLAVLCGRDAIAPDEGAACQRARVTHLPVVLRDGEVIIGPLIHPGVSACLRCLDLHRCDRDQAWPRILSQITTPTSDLGISVDAVPAQANTVAALVAMLARESLTTPQVATGVSWQISLPWPEVRTRVWTPHPHCDCLRPAPSAPA</sequence>
<name>A0ABY4YK97_9MICO</name>
<gene>
    <name evidence="1" type="ORF">NF557_04265</name>
</gene>
<reference evidence="1" key="1">
    <citation type="submission" date="2022-06" db="EMBL/GenBank/DDBJ databases">
        <title>Ornithinimicrobium JY.X270.</title>
        <authorList>
            <person name="Huang Y."/>
        </authorList>
    </citation>
    <scope>NUCLEOTIDE SEQUENCE</scope>
    <source>
        <strain evidence="1">JY.X270</strain>
    </source>
</reference>
<evidence type="ECO:0000313" key="1">
    <source>
        <dbReference type="EMBL" id="USQ77138.1"/>
    </source>
</evidence>
<protein>
    <recommendedName>
        <fullName evidence="3">Bacteriocin biosynthesis cyclodehydratase domain-containing protein</fullName>
    </recommendedName>
</protein>
<proteinExistence type="predicted"/>
<dbReference type="Proteomes" id="UP001056535">
    <property type="component" value="Chromosome"/>
</dbReference>
<dbReference type="Gene3D" id="3.40.50.720">
    <property type="entry name" value="NAD(P)-binding Rossmann-like Domain"/>
    <property type="match status" value="1"/>
</dbReference>
<evidence type="ECO:0000313" key="2">
    <source>
        <dbReference type="Proteomes" id="UP001056535"/>
    </source>
</evidence>
<dbReference type="RefSeq" id="WP_252621952.1">
    <property type="nucleotide sequence ID" value="NZ_CP099490.1"/>
</dbReference>
<dbReference type="EMBL" id="CP099490">
    <property type="protein sequence ID" value="USQ77138.1"/>
    <property type="molecule type" value="Genomic_DNA"/>
</dbReference>
<organism evidence="1 2">
    <name type="scientific">Ornithinimicrobium cryptoxanthini</name>
    <dbReference type="NCBI Taxonomy" id="2934161"/>
    <lineage>
        <taxon>Bacteria</taxon>
        <taxon>Bacillati</taxon>
        <taxon>Actinomycetota</taxon>
        <taxon>Actinomycetes</taxon>
        <taxon>Micrococcales</taxon>
        <taxon>Ornithinimicrobiaceae</taxon>
        <taxon>Ornithinimicrobium</taxon>
    </lineage>
</organism>
<accession>A0ABY4YK97</accession>